<accession>A0A9W5AUR4</accession>
<dbReference type="Proteomes" id="UP000052237">
    <property type="component" value="Unassembled WGS sequence"/>
</dbReference>
<comment type="caution">
    <text evidence="3">The sequence shown here is derived from an EMBL/GenBank/DDBJ whole genome shotgun (WGS) entry which is preliminary data.</text>
</comment>
<evidence type="ECO:0000313" key="1">
    <source>
        <dbReference type="EMBL" id="CUU82383.1"/>
    </source>
</evidence>
<dbReference type="Proteomes" id="UP000052257">
    <property type="component" value="Unassembled WGS sequence"/>
</dbReference>
<dbReference type="EMBL" id="FAVC01000003">
    <property type="protein sequence ID" value="CUU90201.1"/>
    <property type="molecule type" value="Genomic_DNA"/>
</dbReference>
<dbReference type="EMBL" id="FAUW01000003">
    <property type="protein sequence ID" value="CUU82383.1"/>
    <property type="molecule type" value="Genomic_DNA"/>
</dbReference>
<dbReference type="EC" id="2.1.3.3" evidence="3"/>
<accession>A0A0S4S204</accession>
<protein>
    <submittedName>
        <fullName evidence="3">Ornithine carbamoyltransferase (OTCase)</fullName>
        <ecNumber evidence="3">2.1.3.3</ecNumber>
    </submittedName>
</protein>
<dbReference type="AlphaFoldDB" id="A0A9W5AUR4"/>
<dbReference type="EMBL" id="FAVB01000003">
    <property type="protein sequence ID" value="CUU84234.1"/>
    <property type="molecule type" value="Genomic_DNA"/>
</dbReference>
<keyword evidence="3" id="KW-0808">Transferase</keyword>
<evidence type="ECO:0000313" key="2">
    <source>
        <dbReference type="EMBL" id="CUU84234.1"/>
    </source>
</evidence>
<proteinExistence type="predicted"/>
<evidence type="ECO:0000313" key="5">
    <source>
        <dbReference type="Proteomes" id="UP000052245"/>
    </source>
</evidence>
<name>A0A9W5AUR4_CAMHY</name>
<dbReference type="Proteomes" id="UP000052245">
    <property type="component" value="Unassembled WGS sequence"/>
</dbReference>
<organism evidence="3 5">
    <name type="scientific">Campylobacter hyointestinalis subsp. hyointestinalis</name>
    <dbReference type="NCBI Taxonomy" id="91352"/>
    <lineage>
        <taxon>Bacteria</taxon>
        <taxon>Pseudomonadati</taxon>
        <taxon>Campylobacterota</taxon>
        <taxon>Epsilonproteobacteria</taxon>
        <taxon>Campylobacterales</taxon>
        <taxon>Campylobacteraceae</taxon>
        <taxon>Campylobacter</taxon>
    </lineage>
</organism>
<evidence type="ECO:0000313" key="4">
    <source>
        <dbReference type="Proteomes" id="UP000052237"/>
    </source>
</evidence>
<sequence>MLKYEPLGDFMKIFTQCECLLLSESLRLFLDSFYTSKKDCDFIISDKKIDSDKPVFVIDEKSPYLKIPFTKESLISTLEEFYSAIQIQNNSALFKASNSSFEQNLSNLVDKFKADLLNLIKNEYEK</sequence>
<gene>
    <name evidence="2" type="ORF">ERS686654_01509</name>
    <name evidence="1" type="ORF">ERS739220_01322</name>
    <name evidence="3" type="ORF">ERS739223_01535</name>
</gene>
<keyword evidence="4" id="KW-1185">Reference proteome</keyword>
<reference evidence="4 5" key="1">
    <citation type="submission" date="2015-11" db="EMBL/GenBank/DDBJ databases">
        <authorList>
            <consortium name="Pathogen Informatics"/>
        </authorList>
    </citation>
    <scope>NUCLEOTIDE SEQUENCE [LARGE SCALE GENOMIC DNA]</scope>
    <source>
        <strain evidence="2 4">006A-0059</strain>
        <strain evidence="1 6">006A-0191</strain>
        <strain evidence="3 5">007A-0283</strain>
    </source>
</reference>
<evidence type="ECO:0000313" key="3">
    <source>
        <dbReference type="EMBL" id="CUU90201.1"/>
    </source>
</evidence>
<dbReference type="GO" id="GO:0004585">
    <property type="term" value="F:ornithine carbamoyltransferase activity"/>
    <property type="evidence" value="ECO:0007669"/>
    <property type="project" value="UniProtKB-EC"/>
</dbReference>
<evidence type="ECO:0000313" key="6">
    <source>
        <dbReference type="Proteomes" id="UP000052257"/>
    </source>
</evidence>
<dbReference type="RefSeq" id="WP_258058158.1">
    <property type="nucleotide sequence ID" value="NZ_FAUU01000004.1"/>
</dbReference>